<feature type="compositionally biased region" description="Polar residues" evidence="1">
    <location>
        <begin position="75"/>
        <end position="86"/>
    </location>
</feature>
<dbReference type="EMBL" id="JAFJMO010000009">
    <property type="protein sequence ID" value="KAJ8268271.1"/>
    <property type="molecule type" value="Genomic_DNA"/>
</dbReference>
<dbReference type="AlphaFoldDB" id="A0A9Q1HXH4"/>
<evidence type="ECO:0000313" key="2">
    <source>
        <dbReference type="EMBL" id="KAJ8268271.1"/>
    </source>
</evidence>
<name>A0A9Q1HXH4_CONCO</name>
<dbReference type="Proteomes" id="UP001152803">
    <property type="component" value="Unassembled WGS sequence"/>
</dbReference>
<keyword evidence="3" id="KW-1185">Reference proteome</keyword>
<feature type="compositionally biased region" description="Acidic residues" evidence="1">
    <location>
        <begin position="94"/>
        <end position="106"/>
    </location>
</feature>
<evidence type="ECO:0000313" key="3">
    <source>
        <dbReference type="Proteomes" id="UP001152803"/>
    </source>
</evidence>
<reference evidence="2" key="1">
    <citation type="journal article" date="2023" name="Science">
        <title>Genome structures resolve the early diversification of teleost fishes.</title>
        <authorList>
            <person name="Parey E."/>
            <person name="Louis A."/>
            <person name="Montfort J."/>
            <person name="Bouchez O."/>
            <person name="Roques C."/>
            <person name="Iampietro C."/>
            <person name="Lluch J."/>
            <person name="Castinel A."/>
            <person name="Donnadieu C."/>
            <person name="Desvignes T."/>
            <person name="Floi Bucao C."/>
            <person name="Jouanno E."/>
            <person name="Wen M."/>
            <person name="Mejri S."/>
            <person name="Dirks R."/>
            <person name="Jansen H."/>
            <person name="Henkel C."/>
            <person name="Chen W.J."/>
            <person name="Zahm M."/>
            <person name="Cabau C."/>
            <person name="Klopp C."/>
            <person name="Thompson A.W."/>
            <person name="Robinson-Rechavi M."/>
            <person name="Braasch I."/>
            <person name="Lecointre G."/>
            <person name="Bobe J."/>
            <person name="Postlethwait J.H."/>
            <person name="Berthelot C."/>
            <person name="Roest Crollius H."/>
            <person name="Guiguen Y."/>
        </authorList>
    </citation>
    <scope>NUCLEOTIDE SEQUENCE</scope>
    <source>
        <strain evidence="2">Concon-B</strain>
    </source>
</reference>
<comment type="caution">
    <text evidence="2">The sequence shown here is derived from an EMBL/GenBank/DDBJ whole genome shotgun (WGS) entry which is preliminary data.</text>
</comment>
<sequence length="165" mass="17151">MNPGLEGAGSAQASITETSRCNSGRAQLGSITIRPEVTVKTADFCEGAPCAFGGERQQAQVSALRADVPRPPITSRYSGQASSSSLEALRGAGEDEDGGGGVEEEEAAHSFQREEEEVCPEYREVIGGRGTAKLQETPLSVIWGLPRGPASSLSLSVSETDPALS</sequence>
<protein>
    <submittedName>
        <fullName evidence="2">Uncharacterized protein</fullName>
    </submittedName>
</protein>
<gene>
    <name evidence="2" type="ORF">COCON_G00134430</name>
</gene>
<organism evidence="2 3">
    <name type="scientific">Conger conger</name>
    <name type="common">Conger eel</name>
    <name type="synonym">Muraena conger</name>
    <dbReference type="NCBI Taxonomy" id="82655"/>
    <lineage>
        <taxon>Eukaryota</taxon>
        <taxon>Metazoa</taxon>
        <taxon>Chordata</taxon>
        <taxon>Craniata</taxon>
        <taxon>Vertebrata</taxon>
        <taxon>Euteleostomi</taxon>
        <taxon>Actinopterygii</taxon>
        <taxon>Neopterygii</taxon>
        <taxon>Teleostei</taxon>
        <taxon>Anguilliformes</taxon>
        <taxon>Congridae</taxon>
        <taxon>Conger</taxon>
    </lineage>
</organism>
<proteinExistence type="predicted"/>
<evidence type="ECO:0000256" key="1">
    <source>
        <dbReference type="SAM" id="MobiDB-lite"/>
    </source>
</evidence>
<accession>A0A9Q1HXH4</accession>
<feature type="region of interest" description="Disordered" evidence="1">
    <location>
        <begin position="146"/>
        <end position="165"/>
    </location>
</feature>
<feature type="region of interest" description="Disordered" evidence="1">
    <location>
        <begin position="61"/>
        <end position="119"/>
    </location>
</feature>